<dbReference type="Proteomes" id="UP001595681">
    <property type="component" value="Unassembled WGS sequence"/>
</dbReference>
<gene>
    <name evidence="1" type="ORF">ACFOKF_06025</name>
</gene>
<evidence type="ECO:0000313" key="2">
    <source>
        <dbReference type="Proteomes" id="UP001595681"/>
    </source>
</evidence>
<evidence type="ECO:0000313" key="1">
    <source>
        <dbReference type="EMBL" id="MFC3440761.1"/>
    </source>
</evidence>
<name>A0ABV7NCL9_9SPHN</name>
<sequence>MIGYRHNYAALRFVPPPPVARPILSLRFTPKPVERRRPAPIGDTAPAYDLLPRIDRLGWLYGLSDATIGRRALNDPNAIYDLRGGRQFRAVTRARLVAFLDLLEREG</sequence>
<protein>
    <recommendedName>
        <fullName evidence="3">DNA-binding protein</fullName>
    </recommendedName>
</protein>
<comment type="caution">
    <text evidence="1">The sequence shown here is derived from an EMBL/GenBank/DDBJ whole genome shotgun (WGS) entry which is preliminary data.</text>
</comment>
<keyword evidence="2" id="KW-1185">Reference proteome</keyword>
<dbReference type="RefSeq" id="WP_380793996.1">
    <property type="nucleotide sequence ID" value="NZ_JBHRVU010000004.1"/>
</dbReference>
<reference evidence="2" key="1">
    <citation type="journal article" date="2019" name="Int. J. Syst. Evol. Microbiol.">
        <title>The Global Catalogue of Microorganisms (GCM) 10K type strain sequencing project: providing services to taxonomists for standard genome sequencing and annotation.</title>
        <authorList>
            <consortium name="The Broad Institute Genomics Platform"/>
            <consortium name="The Broad Institute Genome Sequencing Center for Infectious Disease"/>
            <person name="Wu L."/>
            <person name="Ma J."/>
        </authorList>
    </citation>
    <scope>NUCLEOTIDE SEQUENCE [LARGE SCALE GENOMIC DNA]</scope>
    <source>
        <strain evidence="2">CCM 7491</strain>
    </source>
</reference>
<evidence type="ECO:0008006" key="3">
    <source>
        <dbReference type="Google" id="ProtNLM"/>
    </source>
</evidence>
<proteinExistence type="predicted"/>
<organism evidence="1 2">
    <name type="scientific">Sphingobium rhizovicinum</name>
    <dbReference type="NCBI Taxonomy" id="432308"/>
    <lineage>
        <taxon>Bacteria</taxon>
        <taxon>Pseudomonadati</taxon>
        <taxon>Pseudomonadota</taxon>
        <taxon>Alphaproteobacteria</taxon>
        <taxon>Sphingomonadales</taxon>
        <taxon>Sphingomonadaceae</taxon>
        <taxon>Sphingobium</taxon>
    </lineage>
</organism>
<accession>A0ABV7NCL9</accession>
<dbReference type="EMBL" id="JBHRVU010000004">
    <property type="protein sequence ID" value="MFC3440761.1"/>
    <property type="molecule type" value="Genomic_DNA"/>
</dbReference>